<comment type="similarity">
    <text evidence="5">Belongs to the binding-protein-dependent transport system permease family.</text>
</comment>
<organism evidence="7 8">
    <name type="scientific">Marinobacterium nitratireducens</name>
    <dbReference type="NCBI Taxonomy" id="518897"/>
    <lineage>
        <taxon>Bacteria</taxon>
        <taxon>Pseudomonadati</taxon>
        <taxon>Pseudomonadota</taxon>
        <taxon>Gammaproteobacteria</taxon>
        <taxon>Oceanospirillales</taxon>
        <taxon>Oceanospirillaceae</taxon>
        <taxon>Marinobacterium</taxon>
    </lineage>
</organism>
<proteinExistence type="inferred from homology"/>
<feature type="transmembrane region" description="Helical" evidence="5">
    <location>
        <begin position="211"/>
        <end position="235"/>
    </location>
</feature>
<dbReference type="PROSITE" id="PS50928">
    <property type="entry name" value="ABC_TM1"/>
    <property type="match status" value="2"/>
</dbReference>
<dbReference type="Proteomes" id="UP000599578">
    <property type="component" value="Unassembled WGS sequence"/>
</dbReference>
<feature type="transmembrane region" description="Helical" evidence="5">
    <location>
        <begin position="255"/>
        <end position="275"/>
    </location>
</feature>
<dbReference type="EMBL" id="BMLT01000001">
    <property type="protein sequence ID" value="GGO75425.1"/>
    <property type="molecule type" value="Genomic_DNA"/>
</dbReference>
<comment type="caution">
    <text evidence="7">The sequence shown here is derived from an EMBL/GenBank/DDBJ whole genome shotgun (WGS) entry which is preliminary data.</text>
</comment>
<gene>
    <name evidence="7" type="ORF">GCM10011348_00190</name>
</gene>
<feature type="transmembrane region" description="Helical" evidence="5">
    <location>
        <begin position="531"/>
        <end position="555"/>
    </location>
</feature>
<feature type="transmembrane region" description="Helical" evidence="5">
    <location>
        <begin position="484"/>
        <end position="511"/>
    </location>
</feature>
<feature type="transmembrane region" description="Helical" evidence="5">
    <location>
        <begin position="428"/>
        <end position="446"/>
    </location>
</feature>
<dbReference type="SUPFAM" id="SSF161098">
    <property type="entry name" value="MetI-like"/>
    <property type="match status" value="2"/>
</dbReference>
<evidence type="ECO:0000256" key="2">
    <source>
        <dbReference type="ARBA" id="ARBA00022692"/>
    </source>
</evidence>
<keyword evidence="8" id="KW-1185">Reference proteome</keyword>
<keyword evidence="2 5" id="KW-0812">Transmembrane</keyword>
<dbReference type="InterPro" id="IPR000515">
    <property type="entry name" value="MetI-like"/>
</dbReference>
<dbReference type="PANTHER" id="PTHR43496">
    <property type="entry name" value="PROTEIN LPLB"/>
    <property type="match status" value="1"/>
</dbReference>
<dbReference type="Pfam" id="PF00528">
    <property type="entry name" value="BPD_transp_1"/>
    <property type="match status" value="2"/>
</dbReference>
<dbReference type="GO" id="GO:0005886">
    <property type="term" value="C:plasma membrane"/>
    <property type="evidence" value="ECO:0007669"/>
    <property type="project" value="UniProtKB-SubCell"/>
</dbReference>
<sequence length="569" mass="62386">MDTLYKRPLRAPFRAGPVTSGDQLLLRGLALLSALLLVVTILFPLYSMLAKSFHDASGLFIGLENFQRYFSEASLYRAVSNSFVIAGMATLISLLLAFLYGYGLTRTCMPFKPLFRVVSLIPLLAPSLLPAISLVYFFGNQGVAKELLMGHSIYGPIGIVLGLVIWVFPSALMILMTSLSMTDARLYEAASVLKAGPIRTFFTVTLPGVKYGLISAAFVVFTLTLTDFGVAKVIGGQYNVLATDLFKQVIGQQNFQMGAVVGLMLLLPAILAFFVDRYARRKQVAITGARAVPYSPKPHALRDRFFLLYCSLIGCLLIAMLGMAAYASFVTFWPYDQTLSLKNYQFDMMDGGGWAAFYNSLQMALLTAVFGTLFIFLTAYVSERCHGWRPVLNLIGGLTLLPMAVPGMVLGLAYIFFFNAPDNPLNGFYGGMTIMVISTIVHYYTVSHLTAVTAIKQMDPEIEAVGASLKVPQYRTFCRVSLPLCLPAVLDISTYLFSTAMTTISAVIFLYSPDTFLASIAMLHMEGAGDIAPSAAMAMVIVLTSTSVRLLHWLLTRRLSARLQRWKGA</sequence>
<feature type="transmembrane region" description="Helical" evidence="5">
    <location>
        <begin position="24"/>
        <end position="46"/>
    </location>
</feature>
<feature type="transmembrane region" description="Helical" evidence="5">
    <location>
        <begin position="355"/>
        <end position="379"/>
    </location>
</feature>
<evidence type="ECO:0000313" key="7">
    <source>
        <dbReference type="EMBL" id="GGO75425.1"/>
    </source>
</evidence>
<keyword evidence="4 5" id="KW-0472">Membrane</keyword>
<accession>A0A917Z535</accession>
<feature type="domain" description="ABC transmembrane type-1" evidence="6">
    <location>
        <begin position="79"/>
        <end position="276"/>
    </location>
</feature>
<dbReference type="GO" id="GO:0055085">
    <property type="term" value="P:transmembrane transport"/>
    <property type="evidence" value="ECO:0007669"/>
    <property type="project" value="InterPro"/>
</dbReference>
<evidence type="ECO:0000259" key="6">
    <source>
        <dbReference type="PROSITE" id="PS50928"/>
    </source>
</evidence>
<dbReference type="RefSeq" id="WP_188857199.1">
    <property type="nucleotide sequence ID" value="NZ_BMLT01000001.1"/>
</dbReference>
<evidence type="ECO:0000256" key="5">
    <source>
        <dbReference type="RuleBase" id="RU363032"/>
    </source>
</evidence>
<keyword evidence="5" id="KW-0813">Transport</keyword>
<protein>
    <submittedName>
        <fullName evidence="7">ABC transporter permease</fullName>
    </submittedName>
</protein>
<dbReference type="Gene3D" id="1.10.3720.10">
    <property type="entry name" value="MetI-like"/>
    <property type="match status" value="2"/>
</dbReference>
<evidence type="ECO:0000256" key="3">
    <source>
        <dbReference type="ARBA" id="ARBA00022989"/>
    </source>
</evidence>
<dbReference type="AlphaFoldDB" id="A0A917Z535"/>
<feature type="domain" description="ABC transmembrane type-1" evidence="6">
    <location>
        <begin position="357"/>
        <end position="552"/>
    </location>
</feature>
<feature type="transmembrane region" description="Helical" evidence="5">
    <location>
        <begin position="83"/>
        <end position="102"/>
    </location>
</feature>
<evidence type="ECO:0000256" key="4">
    <source>
        <dbReference type="ARBA" id="ARBA00023136"/>
    </source>
</evidence>
<dbReference type="NCBIfam" id="TIGR03262">
    <property type="entry name" value="PhnU2"/>
    <property type="match status" value="1"/>
</dbReference>
<comment type="subcellular location">
    <subcellularLocation>
        <location evidence="1 5">Cell membrane</location>
        <topology evidence="1 5">Multi-pass membrane protein</topology>
    </subcellularLocation>
</comment>
<keyword evidence="3 5" id="KW-1133">Transmembrane helix</keyword>
<name>A0A917Z535_9GAMM</name>
<dbReference type="CDD" id="cd06261">
    <property type="entry name" value="TM_PBP2"/>
    <property type="match status" value="2"/>
</dbReference>
<feature type="transmembrane region" description="Helical" evidence="5">
    <location>
        <begin position="114"/>
        <end position="138"/>
    </location>
</feature>
<feature type="transmembrane region" description="Helical" evidence="5">
    <location>
        <begin position="391"/>
        <end position="416"/>
    </location>
</feature>
<dbReference type="PANTHER" id="PTHR43496:SF1">
    <property type="entry name" value="POLYGALACTURONAN_RHAMNOGALACTURONAN TRANSPORT SYSTEM PERMEASE PROTEIN YTEP"/>
    <property type="match status" value="1"/>
</dbReference>
<dbReference type="InterPro" id="IPR035906">
    <property type="entry name" value="MetI-like_sf"/>
</dbReference>
<evidence type="ECO:0000256" key="1">
    <source>
        <dbReference type="ARBA" id="ARBA00004651"/>
    </source>
</evidence>
<feature type="transmembrane region" description="Helical" evidence="5">
    <location>
        <begin position="306"/>
        <end position="335"/>
    </location>
</feature>
<dbReference type="InterPro" id="IPR017664">
    <property type="entry name" value="AminoethylPonate_ABC_perm-1"/>
</dbReference>
<evidence type="ECO:0000313" key="8">
    <source>
        <dbReference type="Proteomes" id="UP000599578"/>
    </source>
</evidence>
<reference evidence="7 8" key="1">
    <citation type="journal article" date="2014" name="Int. J. Syst. Evol. Microbiol.">
        <title>Complete genome sequence of Corynebacterium casei LMG S-19264T (=DSM 44701T), isolated from a smear-ripened cheese.</title>
        <authorList>
            <consortium name="US DOE Joint Genome Institute (JGI-PGF)"/>
            <person name="Walter F."/>
            <person name="Albersmeier A."/>
            <person name="Kalinowski J."/>
            <person name="Ruckert C."/>
        </authorList>
    </citation>
    <scope>NUCLEOTIDE SEQUENCE [LARGE SCALE GENOMIC DNA]</scope>
    <source>
        <strain evidence="7 8">CGMCC 1.7286</strain>
    </source>
</reference>
<feature type="transmembrane region" description="Helical" evidence="5">
    <location>
        <begin position="153"/>
        <end position="175"/>
    </location>
</feature>